<dbReference type="EMBL" id="CP036402">
    <property type="protein sequence ID" value="QBI18560.1"/>
    <property type="molecule type" value="Genomic_DNA"/>
</dbReference>
<evidence type="ECO:0000256" key="2">
    <source>
        <dbReference type="ARBA" id="ARBA00023125"/>
    </source>
</evidence>
<dbReference type="GO" id="GO:0003700">
    <property type="term" value="F:DNA-binding transcription factor activity"/>
    <property type="evidence" value="ECO:0007669"/>
    <property type="project" value="TreeGrafter"/>
</dbReference>
<dbReference type="GO" id="GO:0003677">
    <property type="term" value="F:DNA binding"/>
    <property type="evidence" value="ECO:0007669"/>
    <property type="project" value="UniProtKB-KW"/>
</dbReference>
<dbReference type="InterPro" id="IPR036388">
    <property type="entry name" value="WH-like_DNA-bd_sf"/>
</dbReference>
<dbReference type="InterPro" id="IPR036390">
    <property type="entry name" value="WH_DNA-bd_sf"/>
</dbReference>
<proteinExistence type="predicted"/>
<organism evidence="6 7">
    <name type="scientific">Egibacter rhizosphaerae</name>
    <dbReference type="NCBI Taxonomy" id="1670831"/>
    <lineage>
        <taxon>Bacteria</taxon>
        <taxon>Bacillati</taxon>
        <taxon>Actinomycetota</taxon>
        <taxon>Nitriliruptoria</taxon>
        <taxon>Egibacterales</taxon>
        <taxon>Egibacteraceae</taxon>
        <taxon>Egibacter</taxon>
    </lineage>
</organism>
<evidence type="ECO:0000313" key="6">
    <source>
        <dbReference type="EMBL" id="QBI18560.1"/>
    </source>
</evidence>
<protein>
    <submittedName>
        <fullName evidence="6">IclR family transcriptional regulator</fullName>
    </submittedName>
</protein>
<feature type="domain" description="IclR-ED" evidence="5">
    <location>
        <begin position="72"/>
        <end position="257"/>
    </location>
</feature>
<evidence type="ECO:0000259" key="5">
    <source>
        <dbReference type="PROSITE" id="PS51078"/>
    </source>
</evidence>
<dbReference type="SUPFAM" id="SSF55781">
    <property type="entry name" value="GAF domain-like"/>
    <property type="match status" value="1"/>
</dbReference>
<dbReference type="GO" id="GO:0045892">
    <property type="term" value="P:negative regulation of DNA-templated transcription"/>
    <property type="evidence" value="ECO:0007669"/>
    <property type="project" value="TreeGrafter"/>
</dbReference>
<keyword evidence="1" id="KW-0805">Transcription regulation</keyword>
<sequence length="260" mass="27445">MSTKEHRSPAPAVERAAAILDVLTRHQGGPLGSSSLARELGAPKSSVFNVCNVLADAGVLRRTRSGYALGPKLVEYGTAYLSSIDLVQEFYDVCDQFGDHIEETVQLAILDGLNVIYLARRHGSRPVRLQSEIGRSLPANCTAVGKALLAELSDEGVRARVEASGGLSRLTPKSIAEVEALLGELGQVRARGVAFDEGETADEIFCAATVVDAPGYQGGKAAISFTLVQSLATATQVERVVAQLRGVASELRGRMGGGRE</sequence>
<keyword evidence="2" id="KW-0238">DNA-binding</keyword>
<gene>
    <name evidence="6" type="ORF">ER308_02585</name>
</gene>
<dbReference type="PANTHER" id="PTHR30136">
    <property type="entry name" value="HELIX-TURN-HELIX TRANSCRIPTIONAL REGULATOR, ICLR FAMILY"/>
    <property type="match status" value="1"/>
</dbReference>
<dbReference type="InterPro" id="IPR005471">
    <property type="entry name" value="Tscrpt_reg_IclR_N"/>
</dbReference>
<dbReference type="Pfam" id="PF09339">
    <property type="entry name" value="HTH_IclR"/>
    <property type="match status" value="1"/>
</dbReference>
<dbReference type="Gene3D" id="3.30.450.40">
    <property type="match status" value="1"/>
</dbReference>
<dbReference type="SMART" id="SM00346">
    <property type="entry name" value="HTH_ICLR"/>
    <property type="match status" value="1"/>
</dbReference>
<evidence type="ECO:0000313" key="7">
    <source>
        <dbReference type="Proteomes" id="UP000291469"/>
    </source>
</evidence>
<evidence type="ECO:0000256" key="3">
    <source>
        <dbReference type="ARBA" id="ARBA00023163"/>
    </source>
</evidence>
<feature type="domain" description="HTH iclR-type" evidence="4">
    <location>
        <begin position="10"/>
        <end position="71"/>
    </location>
</feature>
<dbReference type="SUPFAM" id="SSF46785">
    <property type="entry name" value="Winged helix' DNA-binding domain"/>
    <property type="match status" value="1"/>
</dbReference>
<dbReference type="Gene3D" id="1.10.10.10">
    <property type="entry name" value="Winged helix-like DNA-binding domain superfamily/Winged helix DNA-binding domain"/>
    <property type="match status" value="1"/>
</dbReference>
<evidence type="ECO:0000256" key="1">
    <source>
        <dbReference type="ARBA" id="ARBA00023015"/>
    </source>
</evidence>
<keyword evidence="7" id="KW-1185">Reference proteome</keyword>
<dbReference type="Proteomes" id="UP000291469">
    <property type="component" value="Chromosome"/>
</dbReference>
<name>A0A411YBI0_9ACTN</name>
<dbReference type="PROSITE" id="PS51078">
    <property type="entry name" value="ICLR_ED"/>
    <property type="match status" value="1"/>
</dbReference>
<reference evidence="6 7" key="1">
    <citation type="submission" date="2019-01" db="EMBL/GenBank/DDBJ databases">
        <title>Egibacter rhizosphaerae EGI 80759T.</title>
        <authorList>
            <person name="Chen D.-D."/>
            <person name="Tian Y."/>
            <person name="Jiao J.-Y."/>
            <person name="Zhang X.-T."/>
            <person name="Zhang Y.-G."/>
            <person name="Zhang Y."/>
            <person name="Xiao M."/>
            <person name="Shu W.-S."/>
            <person name="Li W.-J."/>
        </authorList>
    </citation>
    <scope>NUCLEOTIDE SEQUENCE [LARGE SCALE GENOMIC DNA]</scope>
    <source>
        <strain evidence="6 7">EGI 80759</strain>
    </source>
</reference>
<dbReference type="OrthoDB" id="8479143at2"/>
<dbReference type="PROSITE" id="PS51077">
    <property type="entry name" value="HTH_ICLR"/>
    <property type="match status" value="1"/>
</dbReference>
<dbReference type="AlphaFoldDB" id="A0A411YBI0"/>
<evidence type="ECO:0000259" key="4">
    <source>
        <dbReference type="PROSITE" id="PS51077"/>
    </source>
</evidence>
<dbReference type="RefSeq" id="WP_131153558.1">
    <property type="nucleotide sequence ID" value="NZ_CP036402.1"/>
</dbReference>
<keyword evidence="3" id="KW-0804">Transcription</keyword>
<accession>A0A411YBI0</accession>
<dbReference type="Pfam" id="PF01614">
    <property type="entry name" value="IclR_C"/>
    <property type="match status" value="1"/>
</dbReference>
<dbReference type="InterPro" id="IPR050707">
    <property type="entry name" value="HTH_MetabolicPath_Reg"/>
</dbReference>
<dbReference type="PANTHER" id="PTHR30136:SF24">
    <property type="entry name" value="HTH-TYPE TRANSCRIPTIONAL REPRESSOR ALLR"/>
    <property type="match status" value="1"/>
</dbReference>
<dbReference type="InterPro" id="IPR014757">
    <property type="entry name" value="Tscrpt_reg_IclR_C"/>
</dbReference>
<dbReference type="InterPro" id="IPR029016">
    <property type="entry name" value="GAF-like_dom_sf"/>
</dbReference>
<dbReference type="KEGG" id="erz:ER308_02585"/>